<dbReference type="RefSeq" id="XP_028864033.1">
    <property type="nucleotide sequence ID" value="XM_029007667.1"/>
</dbReference>
<dbReference type="EMBL" id="LT594635">
    <property type="protein sequence ID" value="SCP03065.1"/>
    <property type="molecule type" value="Genomic_DNA"/>
</dbReference>
<name>A0A1D3TDQ5_PLAMA</name>
<keyword evidence="3" id="KW-1185">Reference proteome</keyword>
<organism evidence="2 3">
    <name type="scientific">Plasmodium malariae</name>
    <dbReference type="NCBI Taxonomy" id="5858"/>
    <lineage>
        <taxon>Eukaryota</taxon>
        <taxon>Sar</taxon>
        <taxon>Alveolata</taxon>
        <taxon>Apicomplexa</taxon>
        <taxon>Aconoidasida</taxon>
        <taxon>Haemosporida</taxon>
        <taxon>Plasmodiidae</taxon>
        <taxon>Plasmodium</taxon>
        <taxon>Plasmodium (Plasmodium)</taxon>
    </lineage>
</organism>
<feature type="transmembrane region" description="Helical" evidence="1">
    <location>
        <begin position="150"/>
        <end position="171"/>
    </location>
</feature>
<dbReference type="Pfam" id="PF12420">
    <property type="entry name" value="DUF3671"/>
    <property type="match status" value="1"/>
</dbReference>
<gene>
    <name evidence="2" type="primary">PmUG01_14012000</name>
    <name evidence="2" type="ORF">PMUG01_14012000</name>
</gene>
<proteinExistence type="predicted"/>
<accession>A0A1D3TDQ5</accession>
<dbReference type="GeneID" id="39871430"/>
<dbReference type="KEGG" id="pmal:PMUG01_14012000"/>
<protein>
    <submittedName>
        <fullName evidence="2">Fam-m protein</fullName>
    </submittedName>
</protein>
<keyword evidence="1" id="KW-1133">Transmembrane helix</keyword>
<dbReference type="OrthoDB" id="10669034at2759"/>
<dbReference type="VEuPathDB" id="PlasmoDB:PmUG01_14012000"/>
<keyword evidence="1" id="KW-0472">Membrane</keyword>
<dbReference type="AlphaFoldDB" id="A0A1D3TDQ5"/>
<feature type="transmembrane region" description="Helical" evidence="1">
    <location>
        <begin position="205"/>
        <end position="230"/>
    </location>
</feature>
<feature type="transmembrane region" description="Helical" evidence="1">
    <location>
        <begin position="6"/>
        <end position="27"/>
    </location>
</feature>
<evidence type="ECO:0000256" key="1">
    <source>
        <dbReference type="SAM" id="Phobius"/>
    </source>
</evidence>
<sequence length="247" mass="29498">MEKKINSFLFYKISAFMILSWICHFYCDTRTVNKFLDENWTPCRRLDTRNYRLLAKYKQNKDSNNLDLKGDKPFSGEEYKETNRLYNGSPLNKAQYYTEIIDYDNGMFDGKHFHFEKKLIKKKDYDDLLEKKRRICDIALKKIKFRKYRYGAFITFLFFLFAIGLPVLQHFKYLKSAGEWLIKTALNLDNVWTAVEGVLKGAKEYFFLISFGILMFILSVLLVIALYKLLINNEKYNKIKLMSELNE</sequence>
<reference evidence="2 3" key="1">
    <citation type="submission" date="2016-06" db="EMBL/GenBank/DDBJ databases">
        <authorList>
            <consortium name="Pathogen Informatics"/>
        </authorList>
    </citation>
    <scope>NUCLEOTIDE SEQUENCE [LARGE SCALE GENOMIC DNA]</scope>
</reference>
<keyword evidence="1" id="KW-0812">Transmembrane</keyword>
<dbReference type="InterPro" id="IPR022139">
    <property type="entry name" value="Fam-L/Fam-M-like_plasmodium"/>
</dbReference>
<dbReference type="Proteomes" id="UP000219813">
    <property type="component" value="Chromosome 14"/>
</dbReference>
<evidence type="ECO:0000313" key="3">
    <source>
        <dbReference type="Proteomes" id="UP000219813"/>
    </source>
</evidence>
<evidence type="ECO:0000313" key="2">
    <source>
        <dbReference type="EMBL" id="SCP03065.1"/>
    </source>
</evidence>